<dbReference type="SMART" id="SM00257">
    <property type="entry name" value="LysM"/>
    <property type="match status" value="1"/>
</dbReference>
<evidence type="ECO:0000259" key="2">
    <source>
        <dbReference type="PROSITE" id="PS51782"/>
    </source>
</evidence>
<evidence type="ECO:0000313" key="3">
    <source>
        <dbReference type="EMBL" id="AMS01134.1"/>
    </source>
</evidence>
<organism evidence="3 4">
    <name type="scientific">Bacillus phage AR9</name>
    <dbReference type="NCBI Taxonomy" id="1815509"/>
    <lineage>
        <taxon>Viruses</taxon>
        <taxon>Duplodnaviria</taxon>
        <taxon>Heunggongvirae</taxon>
        <taxon>Uroviricota</taxon>
        <taxon>Caudoviricetes</taxon>
        <taxon>Takahashivirus</taxon>
        <taxon>Bacillus phage PBS1</taxon>
    </lineage>
</organism>
<dbReference type="KEGG" id="vg:29058768"/>
<dbReference type="SUPFAM" id="SSF54106">
    <property type="entry name" value="LysM domain"/>
    <property type="match status" value="1"/>
</dbReference>
<dbReference type="GeneID" id="29058768"/>
<dbReference type="CDD" id="cd00118">
    <property type="entry name" value="LysM"/>
    <property type="match status" value="1"/>
</dbReference>
<dbReference type="RefSeq" id="YP_009282954.1">
    <property type="nucleotide sequence ID" value="NC_031039.1"/>
</dbReference>
<protein>
    <submittedName>
        <fullName evidence="3">Peptidoglycan-binding protein</fullName>
    </submittedName>
</protein>
<dbReference type="PROSITE" id="PS51782">
    <property type="entry name" value="LYSM"/>
    <property type="match status" value="1"/>
</dbReference>
<reference evidence="3 4" key="1">
    <citation type="journal article" date="2016" name="Virology">
        <title>The genome of AR9, a giant transducing Bacillus phage encoding two multisubunit RNA polymerases.</title>
        <authorList>
            <person name="Lavysh D."/>
            <person name="Sokolova M."/>
            <person name="Minakhin L."/>
            <person name="Yakunina M."/>
            <person name="Artamonova T."/>
            <person name="Kozyavkin S."/>
            <person name="Makarova K.S."/>
            <person name="Koonin E.V."/>
            <person name="Severinov K."/>
        </authorList>
    </citation>
    <scope>NUCLEOTIDE SEQUENCE [LARGE SCALE GENOMIC DNA]</scope>
</reference>
<dbReference type="InterPro" id="IPR018392">
    <property type="entry name" value="LysM"/>
</dbReference>
<dbReference type="Proteomes" id="UP000202618">
    <property type="component" value="Segment"/>
</dbReference>
<keyword evidence="1" id="KW-0812">Transmembrane</keyword>
<evidence type="ECO:0000256" key="1">
    <source>
        <dbReference type="SAM" id="Phobius"/>
    </source>
</evidence>
<accession>A0A172JHV6</accession>
<proteinExistence type="predicted"/>
<dbReference type="Pfam" id="PF01476">
    <property type="entry name" value="LysM"/>
    <property type="match status" value="1"/>
</dbReference>
<name>A0A172JHV6_BPPB1</name>
<dbReference type="Gene3D" id="3.10.350.10">
    <property type="entry name" value="LysM domain"/>
    <property type="match status" value="1"/>
</dbReference>
<dbReference type="EMBL" id="KU878088">
    <property type="protein sequence ID" value="AMS01134.1"/>
    <property type="molecule type" value="Genomic_DNA"/>
</dbReference>
<dbReference type="InterPro" id="IPR036779">
    <property type="entry name" value="LysM_dom_sf"/>
</dbReference>
<gene>
    <name evidence="3" type="ORF">AR9_g049</name>
</gene>
<evidence type="ECO:0000313" key="4">
    <source>
        <dbReference type="Proteomes" id="UP000202618"/>
    </source>
</evidence>
<keyword evidence="1" id="KW-0472">Membrane</keyword>
<feature type="transmembrane region" description="Helical" evidence="1">
    <location>
        <begin position="33"/>
        <end position="54"/>
    </location>
</feature>
<keyword evidence="1" id="KW-1133">Transmembrane helix</keyword>
<sequence length="123" mass="14336">MNSSNYAVVRDLEKEEILIEERKTKIENFLSNLYNYTFLSLIVITVIICSWKMIDNHNINVQFNDAKKEEIIVQNGETLWTIVDKTNFQNDLDKETIIRKIREINNMSTSDIVAGETLVIPVK</sequence>
<feature type="domain" description="LysM" evidence="2">
    <location>
        <begin position="69"/>
        <end position="120"/>
    </location>
</feature>